<reference evidence="2 3" key="1">
    <citation type="journal article" date="2016" name="Nat. Commun.">
        <title>Thousands of microbial genomes shed light on interconnected biogeochemical processes in an aquifer system.</title>
        <authorList>
            <person name="Anantharaman K."/>
            <person name="Brown C.T."/>
            <person name="Hug L.A."/>
            <person name="Sharon I."/>
            <person name="Castelle C.J."/>
            <person name="Probst A.J."/>
            <person name="Thomas B.C."/>
            <person name="Singh A."/>
            <person name="Wilkins M.J."/>
            <person name="Karaoz U."/>
            <person name="Brodie E.L."/>
            <person name="Williams K.H."/>
            <person name="Hubbard S.S."/>
            <person name="Banfield J.F."/>
        </authorList>
    </citation>
    <scope>NUCLEOTIDE SEQUENCE [LARGE SCALE GENOMIC DNA]</scope>
</reference>
<gene>
    <name evidence="2" type="ORF">A2610_02795</name>
</gene>
<keyword evidence="1" id="KW-0812">Transmembrane</keyword>
<comment type="caution">
    <text evidence="2">The sequence shown here is derived from an EMBL/GenBank/DDBJ whole genome shotgun (WGS) entry which is preliminary data.</text>
</comment>
<accession>A0A1F8E2J7</accession>
<proteinExistence type="predicted"/>
<dbReference type="Pfam" id="PF07963">
    <property type="entry name" value="N_methyl"/>
    <property type="match status" value="1"/>
</dbReference>
<sequence>MNDTHDFKMMTMNIQSNQNKCSGFTLVEILISLAIFAGIAFIIGTFMKTIFDYQLLFTQQLTAQQELETTFAAMLPEVRSMVPSALGGYAIAQAATSSLTFFVDADADGIADQVRYFLSGTTLYKGITRPIGNPLVYVGANEIVTEVAHYVVSGAPIFTYFDVNYTGTEAAMTYPLTISGIRLIRVDLTVHDPDKTSPLSSSIEIVPRNLRTNL</sequence>
<keyword evidence="1" id="KW-1133">Transmembrane helix</keyword>
<name>A0A1F8E2J7_9BACT</name>
<dbReference type="AlphaFoldDB" id="A0A1F8E2J7"/>
<dbReference type="NCBIfam" id="TIGR02532">
    <property type="entry name" value="IV_pilin_GFxxxE"/>
    <property type="match status" value="1"/>
</dbReference>
<evidence type="ECO:0000313" key="3">
    <source>
        <dbReference type="Proteomes" id="UP000179057"/>
    </source>
</evidence>
<evidence type="ECO:0000313" key="2">
    <source>
        <dbReference type="EMBL" id="OGM94205.1"/>
    </source>
</evidence>
<evidence type="ECO:0008006" key="4">
    <source>
        <dbReference type="Google" id="ProtNLM"/>
    </source>
</evidence>
<dbReference type="InterPro" id="IPR012902">
    <property type="entry name" value="N_methyl_site"/>
</dbReference>
<protein>
    <recommendedName>
        <fullName evidence="4">Type II secretion system protein J</fullName>
    </recommendedName>
</protein>
<dbReference type="PROSITE" id="PS00409">
    <property type="entry name" value="PROKAR_NTER_METHYL"/>
    <property type="match status" value="1"/>
</dbReference>
<feature type="transmembrane region" description="Helical" evidence="1">
    <location>
        <begin position="21"/>
        <end position="47"/>
    </location>
</feature>
<dbReference type="Proteomes" id="UP000179057">
    <property type="component" value="Unassembled WGS sequence"/>
</dbReference>
<organism evidence="2 3">
    <name type="scientific">Candidatus Wolfebacteria bacterium RIFOXYD1_FULL_48_65</name>
    <dbReference type="NCBI Taxonomy" id="1802561"/>
    <lineage>
        <taxon>Bacteria</taxon>
        <taxon>Candidatus Wolfeibacteriota</taxon>
    </lineage>
</organism>
<dbReference type="EMBL" id="MGIV01000014">
    <property type="protein sequence ID" value="OGM94205.1"/>
    <property type="molecule type" value="Genomic_DNA"/>
</dbReference>
<keyword evidence="1" id="KW-0472">Membrane</keyword>
<evidence type="ECO:0000256" key="1">
    <source>
        <dbReference type="SAM" id="Phobius"/>
    </source>
</evidence>